<dbReference type="PhylomeDB" id="A0A0G4FN65"/>
<proteinExistence type="predicted"/>
<feature type="compositionally biased region" description="Basic and acidic residues" evidence="1">
    <location>
        <begin position="183"/>
        <end position="224"/>
    </location>
</feature>
<feature type="compositionally biased region" description="Polar residues" evidence="1">
    <location>
        <begin position="269"/>
        <end position="284"/>
    </location>
</feature>
<feature type="region of interest" description="Disordered" evidence="1">
    <location>
        <begin position="830"/>
        <end position="864"/>
    </location>
</feature>
<evidence type="ECO:0000313" key="2">
    <source>
        <dbReference type="EMBL" id="CEM15392.1"/>
    </source>
</evidence>
<dbReference type="EMBL" id="CDMZ01000487">
    <property type="protein sequence ID" value="CEM15392.1"/>
    <property type="molecule type" value="Genomic_DNA"/>
</dbReference>
<feature type="region of interest" description="Disordered" evidence="1">
    <location>
        <begin position="607"/>
        <end position="630"/>
    </location>
</feature>
<feature type="compositionally biased region" description="Polar residues" evidence="1">
    <location>
        <begin position="837"/>
        <end position="846"/>
    </location>
</feature>
<organism evidence="2">
    <name type="scientific">Chromera velia CCMP2878</name>
    <dbReference type="NCBI Taxonomy" id="1169474"/>
    <lineage>
        <taxon>Eukaryota</taxon>
        <taxon>Sar</taxon>
        <taxon>Alveolata</taxon>
        <taxon>Colpodellida</taxon>
        <taxon>Chromeraceae</taxon>
        <taxon>Chromera</taxon>
    </lineage>
</organism>
<name>A0A0G4FN65_9ALVE</name>
<feature type="region of interest" description="Disordered" evidence="1">
    <location>
        <begin position="1022"/>
        <end position="1066"/>
    </location>
</feature>
<feature type="region of interest" description="Disordered" evidence="1">
    <location>
        <begin position="246"/>
        <end position="284"/>
    </location>
</feature>
<protein>
    <submittedName>
        <fullName evidence="2">Uncharacterized protein</fullName>
    </submittedName>
</protein>
<feature type="compositionally biased region" description="Basic and acidic residues" evidence="1">
    <location>
        <begin position="1040"/>
        <end position="1052"/>
    </location>
</feature>
<sequence length="1066" mass="117673">MFVSDESSNPFAVVGSDWPPPCVLLTKTAAPRVYQLSLTLEVSSLPFASLSARLLPYDQEVPLCRRENELGTYLTGSVFIRAPESGTVVLQEVLKTSAQTFTRQTVVHLQTKALCRNDLSTCPTVRGAPPVGTEPTGSSSFSSGPRADHKQEDVAAEGSPAAPLRSAPAEGSFAKSGAGELFFPDHESLGSVSEGDRESNLDEWEGDPHRDAEQTKGRDSKERNSLMPSDPSALCGVSLFSFPRRHTAPQAAVKQKEEPPDGQGLPASVPSQRQADPPQANSRRASVDSRLYWSRCLLERFHIRLVFDHTPETTRFLTRLTSKEGRGELQAISMGLRQLITDVIDYRGDVSPSSDRAWTIGTDPVSSVRAASVRVCLSPDGQLEAMLMIGLHLRRLDRKKRPTVEELEFWVDREFMQKVLREWDKAPCQLSELVRRCRGLEARRATDVLKFGLKVEIDTKRAFERLGWAVPEDPKRHLQYLSRLWGEARFYSCLLLGARKAEFPFLHSGALCVGRFRDRSFDPHRFVSLKQADVTEINLPIHVLPGVEALGDEEAVREETLRVFECLNEGFARFLSRQRKYVGATQAVSGPNQLTSCSDESLKEAVQSEGSAADRGGVLKSPHAGAPQAAGGPLRWRALADSNCIRSSLVRGPPDSWKLPTVFLNVLFDLGLHAEQQDQDTTPDERMRAENPASEHAAVLLREFEKFVKRAAESRGLTAAPPRGVGEKVKEKPYREIPSDPTTWTFTFEFMMRLVGENSVQTEVEGKSNSSSEKVPPDSSGRSFFLMQWKLYLNGRKAVRWSDSLLETSARDLVDELLSVATCHRVVNPPTHPKASLSLSGSSNTPDEAKASSPVSGGQRKRLREQETVWNQRLKNVRGVWVGSFEKPTWESCLPEATESLITPSTVSLASAYSGTPFSSMTLSGTVPPASLPLDTVESPFSASSALQGHADLREGFRRLNGRIGIEFRDGKTYPGDVSRQAKKIKGGEETEKGVQENAKASSSWLRKRLLQDGKAFFLPASQTNSVNNSVLGSGSQPKGRNEEEQGKRDIKTLIVVKQESRQEKS</sequence>
<feature type="region of interest" description="Disordered" evidence="1">
    <location>
        <begin position="120"/>
        <end position="232"/>
    </location>
</feature>
<dbReference type="AlphaFoldDB" id="A0A0G4FN65"/>
<evidence type="ECO:0000256" key="1">
    <source>
        <dbReference type="SAM" id="MobiDB-lite"/>
    </source>
</evidence>
<dbReference type="VEuPathDB" id="CryptoDB:Cvel_17798"/>
<feature type="compositionally biased region" description="Low complexity" evidence="1">
    <location>
        <begin position="1025"/>
        <end position="1036"/>
    </location>
</feature>
<accession>A0A0G4FN65</accession>
<gene>
    <name evidence="2" type="ORF">Cvel_17798</name>
</gene>
<reference evidence="2" key="1">
    <citation type="submission" date="2014-11" db="EMBL/GenBank/DDBJ databases">
        <authorList>
            <person name="Otto D Thomas"/>
            <person name="Naeem Raeece"/>
        </authorList>
    </citation>
    <scope>NUCLEOTIDE SEQUENCE</scope>
</reference>